<gene>
    <name evidence="8 13" type="primary">efp</name>
    <name evidence="13" type="ORF">CLORAM_01977</name>
</gene>
<evidence type="ECO:0000256" key="7">
    <source>
        <dbReference type="ARBA" id="ARBA00025469"/>
    </source>
</evidence>
<evidence type="ECO:0000256" key="2">
    <source>
        <dbReference type="ARBA" id="ARBA00004815"/>
    </source>
</evidence>
<evidence type="ECO:0000256" key="6">
    <source>
        <dbReference type="ARBA" id="ARBA00022917"/>
    </source>
</evidence>
<reference evidence="13" key="1">
    <citation type="submission" date="2007-11" db="EMBL/GenBank/DDBJ databases">
        <authorList>
            <person name="Fulton L."/>
            <person name="Clifton S."/>
            <person name="Fulton B."/>
            <person name="Xu J."/>
            <person name="Minx P."/>
            <person name="Pepin K.H."/>
            <person name="Johnson M."/>
            <person name="Thiruvilangam P."/>
            <person name="Bhonagiri V."/>
            <person name="Nash W.E."/>
            <person name="Mardis E.R."/>
            <person name="Wilson R.K."/>
        </authorList>
    </citation>
    <scope>NUCLEOTIDE SEQUENCE [LARGE SCALE GENOMIC DNA]</scope>
    <source>
        <strain evidence="13">DSM 1402</strain>
    </source>
</reference>
<dbReference type="InterPro" id="IPR014722">
    <property type="entry name" value="Rib_uL2_dom2"/>
</dbReference>
<dbReference type="InterPro" id="IPR012340">
    <property type="entry name" value="NA-bd_OB-fold"/>
</dbReference>
<protein>
    <recommendedName>
        <fullName evidence="8 9">Elongation factor P</fullName>
        <shortName evidence="8">EF-P</shortName>
    </recommendedName>
</protein>
<dbReference type="InterPro" id="IPR013852">
    <property type="entry name" value="Transl_elong_P/YeiP_CS"/>
</dbReference>
<proteinExistence type="inferred from homology"/>
<dbReference type="InterPro" id="IPR015365">
    <property type="entry name" value="Elong-fact-P_C"/>
</dbReference>
<dbReference type="UniPathway" id="UPA00345"/>
<evidence type="ECO:0000313" key="13">
    <source>
        <dbReference type="EMBL" id="EDS18431.1"/>
    </source>
</evidence>
<dbReference type="Proteomes" id="UP000005798">
    <property type="component" value="Unassembled WGS sequence"/>
</dbReference>
<evidence type="ECO:0000256" key="10">
    <source>
        <dbReference type="RuleBase" id="RU004389"/>
    </source>
</evidence>
<keyword evidence="5 8" id="KW-0251">Elongation factor</keyword>
<dbReference type="CDD" id="cd04470">
    <property type="entry name" value="S1_EF-P_repeat_1"/>
    <property type="match status" value="1"/>
</dbReference>
<keyword evidence="6 8" id="KW-0648">Protein biosynthesis</keyword>
<dbReference type="PANTHER" id="PTHR30053">
    <property type="entry name" value="ELONGATION FACTOR P"/>
    <property type="match status" value="1"/>
</dbReference>
<dbReference type="InterPro" id="IPR011768">
    <property type="entry name" value="Transl_elongation_fac_P"/>
</dbReference>
<evidence type="ECO:0000256" key="1">
    <source>
        <dbReference type="ARBA" id="ARBA00004496"/>
    </source>
</evidence>
<evidence type="ECO:0000256" key="9">
    <source>
        <dbReference type="NCBIfam" id="TIGR00038"/>
    </source>
</evidence>
<dbReference type="GO" id="GO:0005829">
    <property type="term" value="C:cytosol"/>
    <property type="evidence" value="ECO:0007669"/>
    <property type="project" value="UniProtKB-ARBA"/>
</dbReference>
<dbReference type="FunFam" id="2.30.30.30:FF:000003">
    <property type="entry name" value="Elongation factor P"/>
    <property type="match status" value="1"/>
</dbReference>
<dbReference type="GO" id="GO:0003746">
    <property type="term" value="F:translation elongation factor activity"/>
    <property type="evidence" value="ECO:0007669"/>
    <property type="project" value="UniProtKB-UniRule"/>
</dbReference>
<dbReference type="eggNOG" id="COG0231">
    <property type="taxonomic scope" value="Bacteria"/>
</dbReference>
<dbReference type="PIRSF" id="PIRSF005901">
    <property type="entry name" value="EF-P"/>
    <property type="match status" value="1"/>
</dbReference>
<dbReference type="NCBIfam" id="NF001810">
    <property type="entry name" value="PRK00529.1"/>
    <property type="match status" value="1"/>
</dbReference>
<dbReference type="SMART" id="SM00841">
    <property type="entry name" value="Elong-fact-P_C"/>
    <property type="match status" value="1"/>
</dbReference>
<name>B0N5R3_9FIRM</name>
<dbReference type="EMBL" id="ABFX02000006">
    <property type="protein sequence ID" value="EDS18431.1"/>
    <property type="molecule type" value="Genomic_DNA"/>
</dbReference>
<organism evidence="13 14">
    <name type="scientific">Thomasclavelia ramosa DSM 1402</name>
    <dbReference type="NCBI Taxonomy" id="445974"/>
    <lineage>
        <taxon>Bacteria</taxon>
        <taxon>Bacillati</taxon>
        <taxon>Bacillota</taxon>
        <taxon>Erysipelotrichia</taxon>
        <taxon>Erysipelotrichales</taxon>
        <taxon>Coprobacillaceae</taxon>
        <taxon>Thomasclavelia</taxon>
    </lineage>
</organism>
<keyword evidence="14" id="KW-1185">Reference proteome</keyword>
<dbReference type="Pfam" id="PF09285">
    <property type="entry name" value="Elong-fact-P_C"/>
    <property type="match status" value="1"/>
</dbReference>
<reference evidence="13" key="2">
    <citation type="submission" date="2014-06" db="EMBL/GenBank/DDBJ databases">
        <title>Draft genome sequence of Clostridium ramosum(DSM 1402).</title>
        <authorList>
            <person name="Sudarsanam P."/>
            <person name="Ley R."/>
            <person name="Guruge J."/>
            <person name="Turnbaugh P.J."/>
            <person name="Mahowald M."/>
            <person name="Liep D."/>
            <person name="Gordon J."/>
        </authorList>
    </citation>
    <scope>NUCLEOTIDE SEQUENCE</scope>
    <source>
        <strain evidence="13">DSM 1402</strain>
    </source>
</reference>
<dbReference type="PROSITE" id="PS01275">
    <property type="entry name" value="EFP"/>
    <property type="match status" value="1"/>
</dbReference>
<dbReference type="InterPro" id="IPR008991">
    <property type="entry name" value="Translation_prot_SH3-like_sf"/>
</dbReference>
<evidence type="ECO:0000259" key="12">
    <source>
        <dbReference type="SMART" id="SM01185"/>
    </source>
</evidence>
<dbReference type="AlphaFoldDB" id="B0N5R3"/>
<dbReference type="InterPro" id="IPR001059">
    <property type="entry name" value="Transl_elong_P/YeiP_cen"/>
</dbReference>
<comment type="pathway">
    <text evidence="2 8">Protein biosynthesis; polypeptide chain elongation.</text>
</comment>
<evidence type="ECO:0000313" key="14">
    <source>
        <dbReference type="Proteomes" id="UP000005798"/>
    </source>
</evidence>
<feature type="domain" description="Translation elongation factor P/YeiP central" evidence="12">
    <location>
        <begin position="76"/>
        <end position="130"/>
    </location>
</feature>
<feature type="domain" description="Elongation factor P C-terminal" evidence="11">
    <location>
        <begin position="138"/>
        <end position="192"/>
    </location>
</feature>
<dbReference type="NCBIfam" id="TIGR00038">
    <property type="entry name" value="efp"/>
    <property type="match status" value="1"/>
</dbReference>
<sequence length="193" mass="21296">MSKIRSENMAILAGDFKTGLTLIVDGDPCQVMDFQHVKPGKGAAILKTKMRNLKTGSIQERNFNASTKFEAANISRKDAQYSYEADATFYFMDLETYETYELAEDQVGDNKYYIIEGSTVSLMFFDGLLLSVSVPEKVELTVVETDPAIKGAPSNQTKDAVTDTGLTLRVPQFIDTGEKIVVFTTDGKYAGRA</sequence>
<keyword evidence="4 8" id="KW-0963">Cytoplasm</keyword>
<comment type="caution">
    <text evidence="13">The sequence shown here is derived from an EMBL/GenBank/DDBJ whole genome shotgun (WGS) entry which is preliminary data.</text>
</comment>
<dbReference type="Gene3D" id="2.40.50.140">
    <property type="entry name" value="Nucleic acid-binding proteins"/>
    <property type="match status" value="2"/>
</dbReference>
<evidence type="ECO:0000256" key="4">
    <source>
        <dbReference type="ARBA" id="ARBA00022490"/>
    </source>
</evidence>
<comment type="similarity">
    <text evidence="3 8 10">Belongs to the elongation factor P family.</text>
</comment>
<dbReference type="SMART" id="SM01185">
    <property type="entry name" value="EFP"/>
    <property type="match status" value="1"/>
</dbReference>
<evidence type="ECO:0000256" key="5">
    <source>
        <dbReference type="ARBA" id="ARBA00022768"/>
    </source>
</evidence>
<dbReference type="FunFam" id="2.40.50.140:FF:000004">
    <property type="entry name" value="Elongation factor P"/>
    <property type="match status" value="1"/>
</dbReference>
<evidence type="ECO:0000256" key="8">
    <source>
        <dbReference type="HAMAP-Rule" id="MF_00141"/>
    </source>
</evidence>
<comment type="function">
    <text evidence="7 8">Involved in peptide bond synthesis. Stimulates efficient translation and peptide-bond synthesis on native or reconstituted 70S ribosomes in vitro. Probably functions indirectly by altering the affinity of the ribosome for aminoacyl-tRNA, thus increasing their reactivity as acceptors for peptidyl transferase.</text>
</comment>
<dbReference type="SUPFAM" id="SSF50249">
    <property type="entry name" value="Nucleic acid-binding proteins"/>
    <property type="match status" value="2"/>
</dbReference>
<evidence type="ECO:0000256" key="3">
    <source>
        <dbReference type="ARBA" id="ARBA00009479"/>
    </source>
</evidence>
<dbReference type="Pfam" id="PF08207">
    <property type="entry name" value="EFP_N"/>
    <property type="match status" value="1"/>
</dbReference>
<dbReference type="Pfam" id="PF01132">
    <property type="entry name" value="EFP"/>
    <property type="match status" value="1"/>
</dbReference>
<dbReference type="HAMAP" id="MF_00141">
    <property type="entry name" value="EF_P"/>
    <property type="match status" value="1"/>
</dbReference>
<dbReference type="GO" id="GO:0043043">
    <property type="term" value="P:peptide biosynthetic process"/>
    <property type="evidence" value="ECO:0007669"/>
    <property type="project" value="InterPro"/>
</dbReference>
<dbReference type="PANTHER" id="PTHR30053:SF12">
    <property type="entry name" value="ELONGATION FACTOR P (EF-P) FAMILY PROTEIN"/>
    <property type="match status" value="1"/>
</dbReference>
<accession>B0N5R3</accession>
<dbReference type="Gene3D" id="2.30.30.30">
    <property type="match status" value="1"/>
</dbReference>
<dbReference type="HOGENOM" id="CLU_074944_0_1_9"/>
<dbReference type="InterPro" id="IPR020599">
    <property type="entry name" value="Transl_elong_fac_P/YeiP"/>
</dbReference>
<dbReference type="FunFam" id="2.40.50.140:FF:000009">
    <property type="entry name" value="Elongation factor P"/>
    <property type="match status" value="1"/>
</dbReference>
<comment type="subcellular location">
    <subcellularLocation>
        <location evidence="1 8">Cytoplasm</location>
    </subcellularLocation>
</comment>
<evidence type="ECO:0000259" key="11">
    <source>
        <dbReference type="SMART" id="SM00841"/>
    </source>
</evidence>
<dbReference type="SUPFAM" id="SSF50104">
    <property type="entry name" value="Translation proteins SH3-like domain"/>
    <property type="match status" value="1"/>
</dbReference>
<dbReference type="InterPro" id="IPR013185">
    <property type="entry name" value="Transl_elong_KOW-like"/>
</dbReference>